<dbReference type="Gene3D" id="3.40.47.10">
    <property type="match status" value="1"/>
</dbReference>
<evidence type="ECO:0000259" key="5">
    <source>
        <dbReference type="PROSITE" id="PS52004"/>
    </source>
</evidence>
<evidence type="ECO:0000256" key="3">
    <source>
        <dbReference type="ARBA" id="ARBA00023315"/>
    </source>
</evidence>
<sequence length="437" mass="46511">MSASNTARDAVVTGMGFCLPGRLEPVCTAAEVWDIAANGVSCITPDEVCYGAVHLTTEMFDQRLSEIPSFFSHHYTNAHRFSLVSLVEACADAELDFRAGDLREAALLVGRGGVDANVDSYLSVLRADAGKTTALEAMELFVAAQQAVTPSDVALVQSALTRSKGPIYTVSCGCASSAVQIGNAQRLIRSGEVDVAAVTGVDVFDMGLIENIQRLLRGAQQAYENVRSDGMPEFVPSFDELMRPYDRRAKCINHGEGSATVILESREHAERRGVRVHGQVLATAMGRDGLANPLACDDSGTELVAAVRKCLGERWRIDQVPYVHGGSDGNPVVTAFETNAITELYGSGSSVLMTSQEACFGHNGAPAGCLGVALTLLMMEHGEVCPTTNCEQPADGLSFDPVPGIRTRPLDFDYALTFNYQLGGVKNVILLGSPEAV</sequence>
<dbReference type="InterPro" id="IPR020841">
    <property type="entry name" value="PKS_Beta-ketoAc_synthase_dom"/>
</dbReference>
<evidence type="ECO:0000256" key="1">
    <source>
        <dbReference type="ARBA" id="ARBA00008467"/>
    </source>
</evidence>
<evidence type="ECO:0000256" key="2">
    <source>
        <dbReference type="ARBA" id="ARBA00022679"/>
    </source>
</evidence>
<dbReference type="PROSITE" id="PS00606">
    <property type="entry name" value="KS3_1"/>
    <property type="match status" value="1"/>
</dbReference>
<dbReference type="EC" id="2.3.1.179" evidence="6"/>
<feature type="domain" description="Ketosynthase family 3 (KS3)" evidence="5">
    <location>
        <begin position="7"/>
        <end position="433"/>
    </location>
</feature>
<dbReference type="Proteomes" id="UP000556084">
    <property type="component" value="Unassembled WGS sequence"/>
</dbReference>
<dbReference type="PANTHER" id="PTHR11712">
    <property type="entry name" value="POLYKETIDE SYNTHASE-RELATED"/>
    <property type="match status" value="1"/>
</dbReference>
<dbReference type="SUPFAM" id="SSF53901">
    <property type="entry name" value="Thiolase-like"/>
    <property type="match status" value="2"/>
</dbReference>
<dbReference type="SMART" id="SM00825">
    <property type="entry name" value="PKS_KS"/>
    <property type="match status" value="1"/>
</dbReference>
<dbReference type="InterPro" id="IPR014031">
    <property type="entry name" value="Ketoacyl_synth_C"/>
</dbReference>
<dbReference type="InterPro" id="IPR018201">
    <property type="entry name" value="Ketoacyl_synth_AS"/>
</dbReference>
<keyword evidence="3 6" id="KW-0012">Acyltransferase</keyword>
<dbReference type="RefSeq" id="WP_184351242.1">
    <property type="nucleotide sequence ID" value="NZ_JACHJH010000007.1"/>
</dbReference>
<dbReference type="AlphaFoldDB" id="A0A7W7LTR3"/>
<protein>
    <submittedName>
        <fullName evidence="6">3-oxoacyl-[acyl-carrier-protein] synthase II</fullName>
        <ecNumber evidence="6">2.3.1.179</ecNumber>
    </submittedName>
</protein>
<organism evidence="6 7">
    <name type="scientific">Streptomyces olivoverticillatus</name>
    <dbReference type="NCBI Taxonomy" id="66427"/>
    <lineage>
        <taxon>Bacteria</taxon>
        <taxon>Bacillati</taxon>
        <taxon>Actinomycetota</taxon>
        <taxon>Actinomycetes</taxon>
        <taxon>Kitasatosporales</taxon>
        <taxon>Streptomycetaceae</taxon>
        <taxon>Streptomyces</taxon>
    </lineage>
</organism>
<dbReference type="PROSITE" id="PS52004">
    <property type="entry name" value="KS3_2"/>
    <property type="match status" value="1"/>
</dbReference>
<accession>A0A7W7LTR3</accession>
<dbReference type="Pfam" id="PF02801">
    <property type="entry name" value="Ketoacyl-synt_C"/>
    <property type="match status" value="1"/>
</dbReference>
<keyword evidence="7" id="KW-1185">Reference proteome</keyword>
<comment type="similarity">
    <text evidence="1 4">Belongs to the thiolase-like superfamily. Beta-ketoacyl-ACP synthases family.</text>
</comment>
<evidence type="ECO:0000313" key="7">
    <source>
        <dbReference type="Proteomes" id="UP000556084"/>
    </source>
</evidence>
<dbReference type="GO" id="GO:0006633">
    <property type="term" value="P:fatty acid biosynthetic process"/>
    <property type="evidence" value="ECO:0007669"/>
    <property type="project" value="InterPro"/>
</dbReference>
<name>A0A7W7LTR3_9ACTN</name>
<comment type="caution">
    <text evidence="6">The sequence shown here is derived from an EMBL/GenBank/DDBJ whole genome shotgun (WGS) entry which is preliminary data.</text>
</comment>
<evidence type="ECO:0000256" key="4">
    <source>
        <dbReference type="RuleBase" id="RU003694"/>
    </source>
</evidence>
<keyword evidence="2 4" id="KW-0808">Transferase</keyword>
<dbReference type="PANTHER" id="PTHR11712:SF336">
    <property type="entry name" value="3-OXOACYL-[ACYL-CARRIER-PROTEIN] SYNTHASE, MITOCHONDRIAL"/>
    <property type="match status" value="1"/>
</dbReference>
<gene>
    <name evidence="6" type="ORF">FHS39_004544</name>
</gene>
<reference evidence="6 7" key="1">
    <citation type="submission" date="2020-08" db="EMBL/GenBank/DDBJ databases">
        <title>Genomic Encyclopedia of Type Strains, Phase III (KMG-III): the genomes of soil and plant-associated and newly described type strains.</title>
        <authorList>
            <person name="Whitman W."/>
        </authorList>
    </citation>
    <scope>NUCLEOTIDE SEQUENCE [LARGE SCALE GENOMIC DNA]</scope>
    <source>
        <strain evidence="6 7">CECT 3266</strain>
    </source>
</reference>
<dbReference type="EMBL" id="JACHJH010000007">
    <property type="protein sequence ID" value="MBB4895466.1"/>
    <property type="molecule type" value="Genomic_DNA"/>
</dbReference>
<evidence type="ECO:0000313" key="6">
    <source>
        <dbReference type="EMBL" id="MBB4895466.1"/>
    </source>
</evidence>
<proteinExistence type="inferred from homology"/>
<dbReference type="GO" id="GO:0004315">
    <property type="term" value="F:3-oxoacyl-[acyl-carrier-protein] synthase activity"/>
    <property type="evidence" value="ECO:0007669"/>
    <property type="project" value="UniProtKB-EC"/>
</dbReference>
<dbReference type="InterPro" id="IPR016039">
    <property type="entry name" value="Thiolase-like"/>
</dbReference>
<dbReference type="InterPro" id="IPR014030">
    <property type="entry name" value="Ketoacyl_synth_N"/>
</dbReference>
<dbReference type="Pfam" id="PF00109">
    <property type="entry name" value="ketoacyl-synt"/>
    <property type="match status" value="1"/>
</dbReference>
<dbReference type="InterPro" id="IPR000794">
    <property type="entry name" value="Beta-ketoacyl_synthase"/>
</dbReference>